<protein>
    <submittedName>
        <fullName evidence="9">Uncharacterized protein</fullName>
    </submittedName>
</protein>
<dbReference type="NCBIfam" id="TIGR00912">
    <property type="entry name" value="2A0309"/>
    <property type="match status" value="1"/>
</dbReference>
<evidence type="ECO:0000256" key="4">
    <source>
        <dbReference type="ARBA" id="ARBA00022544"/>
    </source>
</evidence>
<dbReference type="GO" id="GO:0009847">
    <property type="term" value="P:spore germination"/>
    <property type="evidence" value="ECO:0007669"/>
    <property type="project" value="InterPro"/>
</dbReference>
<gene>
    <name evidence="9" type="ORF">E2626_04125</name>
</gene>
<proteinExistence type="inferred from homology"/>
<keyword evidence="6 8" id="KW-1133">Transmembrane helix</keyword>
<dbReference type="PANTHER" id="PTHR34975:SF2">
    <property type="entry name" value="SPORE GERMINATION PROTEIN A2"/>
    <property type="match status" value="1"/>
</dbReference>
<dbReference type="PANTHER" id="PTHR34975">
    <property type="entry name" value="SPORE GERMINATION PROTEIN A2"/>
    <property type="match status" value="1"/>
</dbReference>
<evidence type="ECO:0000256" key="3">
    <source>
        <dbReference type="ARBA" id="ARBA00022448"/>
    </source>
</evidence>
<feature type="transmembrane region" description="Helical" evidence="8">
    <location>
        <begin position="184"/>
        <end position="205"/>
    </location>
</feature>
<keyword evidence="7 8" id="KW-0472">Membrane</keyword>
<dbReference type="EMBL" id="SORX01000002">
    <property type="protein sequence ID" value="TFE03006.1"/>
    <property type="molecule type" value="Genomic_DNA"/>
</dbReference>
<accession>A0A4Y8LJ37</accession>
<dbReference type="Pfam" id="PF03845">
    <property type="entry name" value="Spore_permease"/>
    <property type="match status" value="1"/>
</dbReference>
<keyword evidence="3" id="KW-0813">Transport</keyword>
<evidence type="ECO:0000256" key="2">
    <source>
        <dbReference type="ARBA" id="ARBA00007998"/>
    </source>
</evidence>
<dbReference type="OrthoDB" id="2446105at2"/>
<feature type="transmembrane region" description="Helical" evidence="8">
    <location>
        <begin position="332"/>
        <end position="353"/>
    </location>
</feature>
<dbReference type="InterPro" id="IPR004761">
    <property type="entry name" value="Spore_GerAB"/>
</dbReference>
<feature type="transmembrane region" description="Helical" evidence="8">
    <location>
        <begin position="267"/>
        <end position="287"/>
    </location>
</feature>
<feature type="transmembrane region" description="Helical" evidence="8">
    <location>
        <begin position="217"/>
        <end position="239"/>
    </location>
</feature>
<name>A0A4Y8LJ37_9BACL</name>
<sequence length="360" mass="40884">MQKNKITGWQLCFLTLQTQLGISALSMPTDIAAEAGQDAWISMILGGLTVQGIIIIYIWLIMRCKTVSYFDFLSMVYGKFLGKMLLLFTILYLIFMLLMVISSFQQLITDWINIFTPTWMILLLLLIPSLYLAIDNITLIARFSMLISFFIPVLLIVILFVYAAPQFLYLLPVGSEGYKAIIKGVVPAVAALSGFEMILFFSHYIKENKRSELKKGLIGSGIVTFIYIYLIISVQVFFYIDELKIVPYPVLYIMKALSLMIIDRVDILFLTFWIIISTAVCINYLFVTGTGVQSLLNLKTHKYAVVAITFIVFVISIFIESKVEINMIQNQLFSMLLVFAVLIPTLTLMVSFLRKKVGDS</sequence>
<keyword evidence="10" id="KW-1185">Reference proteome</keyword>
<feature type="transmembrane region" description="Helical" evidence="8">
    <location>
        <begin position="114"/>
        <end position="134"/>
    </location>
</feature>
<comment type="caution">
    <text evidence="9">The sequence shown here is derived from an EMBL/GenBank/DDBJ whole genome shotgun (WGS) entry which is preliminary data.</text>
</comment>
<keyword evidence="4" id="KW-0309">Germination</keyword>
<evidence type="ECO:0000256" key="5">
    <source>
        <dbReference type="ARBA" id="ARBA00022692"/>
    </source>
</evidence>
<dbReference type="Gene3D" id="1.20.1740.10">
    <property type="entry name" value="Amino acid/polyamine transporter I"/>
    <property type="match status" value="1"/>
</dbReference>
<evidence type="ECO:0000256" key="7">
    <source>
        <dbReference type="ARBA" id="ARBA00023136"/>
    </source>
</evidence>
<evidence type="ECO:0000313" key="10">
    <source>
        <dbReference type="Proteomes" id="UP000297776"/>
    </source>
</evidence>
<evidence type="ECO:0000256" key="1">
    <source>
        <dbReference type="ARBA" id="ARBA00004141"/>
    </source>
</evidence>
<feature type="transmembrane region" description="Helical" evidence="8">
    <location>
        <begin position="303"/>
        <end position="320"/>
    </location>
</feature>
<feature type="transmembrane region" description="Helical" evidence="8">
    <location>
        <begin position="245"/>
        <end position="262"/>
    </location>
</feature>
<reference evidence="9 10" key="1">
    <citation type="submission" date="2019-03" db="EMBL/GenBank/DDBJ databases">
        <authorList>
            <person name="Yang Y."/>
        </authorList>
    </citation>
    <scope>NUCLEOTIDE SEQUENCE [LARGE SCALE GENOMIC DNA]</scope>
    <source>
        <strain evidence="9 10">ASL-1</strain>
    </source>
</reference>
<dbReference type="AlphaFoldDB" id="A0A4Y8LJ37"/>
<organism evidence="9 10">
    <name type="scientific">Jeotgalibacillus salarius</name>
    <dbReference type="NCBI Taxonomy" id="546023"/>
    <lineage>
        <taxon>Bacteria</taxon>
        <taxon>Bacillati</taxon>
        <taxon>Bacillota</taxon>
        <taxon>Bacilli</taxon>
        <taxon>Bacillales</taxon>
        <taxon>Caryophanaceae</taxon>
        <taxon>Jeotgalibacillus</taxon>
    </lineage>
</organism>
<feature type="transmembrane region" description="Helical" evidence="8">
    <location>
        <begin position="40"/>
        <end position="60"/>
    </location>
</feature>
<feature type="transmembrane region" description="Helical" evidence="8">
    <location>
        <begin position="146"/>
        <end position="164"/>
    </location>
</feature>
<evidence type="ECO:0000256" key="8">
    <source>
        <dbReference type="SAM" id="Phobius"/>
    </source>
</evidence>
<dbReference type="GO" id="GO:0016020">
    <property type="term" value="C:membrane"/>
    <property type="evidence" value="ECO:0007669"/>
    <property type="project" value="UniProtKB-SubCell"/>
</dbReference>
<dbReference type="RefSeq" id="WP_134379967.1">
    <property type="nucleotide sequence ID" value="NZ_SORX01000002.1"/>
</dbReference>
<feature type="transmembrane region" description="Helical" evidence="8">
    <location>
        <begin position="80"/>
        <end position="102"/>
    </location>
</feature>
<comment type="similarity">
    <text evidence="2">Belongs to the amino acid-polyamine-organocation (APC) superfamily. Spore germination protein (SGP) (TC 2.A.3.9) family.</text>
</comment>
<keyword evidence="5 8" id="KW-0812">Transmembrane</keyword>
<comment type="subcellular location">
    <subcellularLocation>
        <location evidence="1">Membrane</location>
        <topology evidence="1">Multi-pass membrane protein</topology>
    </subcellularLocation>
</comment>
<dbReference type="Proteomes" id="UP000297776">
    <property type="component" value="Unassembled WGS sequence"/>
</dbReference>
<evidence type="ECO:0000256" key="6">
    <source>
        <dbReference type="ARBA" id="ARBA00022989"/>
    </source>
</evidence>
<evidence type="ECO:0000313" key="9">
    <source>
        <dbReference type="EMBL" id="TFE03006.1"/>
    </source>
</evidence>